<protein>
    <submittedName>
        <fullName evidence="1">Uncharacterized protein</fullName>
    </submittedName>
</protein>
<proteinExistence type="predicted"/>
<reference evidence="1 2" key="1">
    <citation type="journal article" date="2019" name="Emerg. Microbes Infect.">
        <title>Comprehensive subspecies identification of 175 nontuberculous mycobacteria species based on 7547 genomic profiles.</title>
        <authorList>
            <person name="Matsumoto Y."/>
            <person name="Kinjo T."/>
            <person name="Motooka D."/>
            <person name="Nabeya D."/>
            <person name="Jung N."/>
            <person name="Uechi K."/>
            <person name="Horii T."/>
            <person name="Iida T."/>
            <person name="Fujita J."/>
            <person name="Nakamura S."/>
        </authorList>
    </citation>
    <scope>NUCLEOTIDE SEQUENCE [LARGE SCALE GENOMIC DNA]</scope>
    <source>
        <strain evidence="1 2">JCM 16367</strain>
    </source>
</reference>
<name>A0A7I7PK79_9MYCO</name>
<dbReference type="AlphaFoldDB" id="A0A7I7PK79"/>
<evidence type="ECO:0000313" key="2">
    <source>
        <dbReference type="Proteomes" id="UP000466894"/>
    </source>
</evidence>
<sequence length="119" mass="13492">MFRTQADLRFAGPKDRCHRGVVERSVDVGEHQPARVLGLRRAHQSPHRGPGQIADVFARHRHRAAGDNDQRPGVALAQPRLHRGQRLVGALVDACRRIGGQRLEYLVRRRRFGASRRGR</sequence>
<dbReference type="KEGG" id="mnv:MNVI_42940"/>
<accession>A0A7I7PK79</accession>
<organism evidence="1 2">
    <name type="scientific">Mycobacterium noviomagense</name>
    <dbReference type="NCBI Taxonomy" id="459858"/>
    <lineage>
        <taxon>Bacteria</taxon>
        <taxon>Bacillati</taxon>
        <taxon>Actinomycetota</taxon>
        <taxon>Actinomycetes</taxon>
        <taxon>Mycobacteriales</taxon>
        <taxon>Mycobacteriaceae</taxon>
        <taxon>Mycobacterium</taxon>
    </lineage>
</organism>
<dbReference type="Proteomes" id="UP000466894">
    <property type="component" value="Chromosome"/>
</dbReference>
<evidence type="ECO:0000313" key="1">
    <source>
        <dbReference type="EMBL" id="BBY08976.1"/>
    </source>
</evidence>
<gene>
    <name evidence="1" type="ORF">MNVI_42940</name>
</gene>
<dbReference type="EMBL" id="AP022583">
    <property type="protein sequence ID" value="BBY08976.1"/>
    <property type="molecule type" value="Genomic_DNA"/>
</dbReference>